<keyword evidence="5" id="KW-0805">Transcription regulation</keyword>
<feature type="transmembrane region" description="Helical" evidence="10">
    <location>
        <begin position="185"/>
        <end position="207"/>
    </location>
</feature>
<dbReference type="InterPro" id="IPR003441">
    <property type="entry name" value="NAC-dom"/>
</dbReference>
<keyword evidence="4 10" id="KW-1133">Transmembrane helix</keyword>
<dbReference type="GO" id="GO:0016020">
    <property type="term" value="C:membrane"/>
    <property type="evidence" value="ECO:0007669"/>
    <property type="project" value="UniProtKB-SubCell"/>
</dbReference>
<keyword evidence="6" id="KW-0238">DNA-binding</keyword>
<dbReference type="InterPro" id="IPR003377">
    <property type="entry name" value="Cornichon"/>
</dbReference>
<evidence type="ECO:0000256" key="2">
    <source>
        <dbReference type="ARBA" id="ARBA00010095"/>
    </source>
</evidence>
<evidence type="ECO:0000256" key="5">
    <source>
        <dbReference type="ARBA" id="ARBA00023015"/>
    </source>
</evidence>
<dbReference type="Pfam" id="PF03311">
    <property type="entry name" value="Cornichon"/>
    <property type="match status" value="1"/>
</dbReference>
<dbReference type="InterPro" id="IPR036093">
    <property type="entry name" value="NAC_dom_sf"/>
</dbReference>
<dbReference type="Proteomes" id="UP000834106">
    <property type="component" value="Chromosome 8"/>
</dbReference>
<evidence type="ECO:0000313" key="12">
    <source>
        <dbReference type="EMBL" id="CAI9765659.1"/>
    </source>
</evidence>
<dbReference type="GO" id="GO:0006355">
    <property type="term" value="P:regulation of DNA-templated transcription"/>
    <property type="evidence" value="ECO:0007669"/>
    <property type="project" value="InterPro"/>
</dbReference>
<evidence type="ECO:0000256" key="6">
    <source>
        <dbReference type="ARBA" id="ARBA00023125"/>
    </source>
</evidence>
<evidence type="ECO:0000256" key="8">
    <source>
        <dbReference type="ARBA" id="ARBA00023163"/>
    </source>
</evidence>
<name>A0AAD1ZA62_9LAMI</name>
<dbReference type="GO" id="GO:0003677">
    <property type="term" value="F:DNA binding"/>
    <property type="evidence" value="ECO:0007669"/>
    <property type="project" value="UniProtKB-KW"/>
</dbReference>
<keyword evidence="13" id="KW-1185">Reference proteome</keyword>
<dbReference type="Gene3D" id="2.170.150.80">
    <property type="entry name" value="NAC domain"/>
    <property type="match status" value="1"/>
</dbReference>
<keyword evidence="8" id="KW-0804">Transcription</keyword>
<gene>
    <name evidence="12" type="ORF">FPE_LOCUS13089</name>
</gene>
<organism evidence="12 13">
    <name type="scientific">Fraxinus pennsylvanica</name>
    <dbReference type="NCBI Taxonomy" id="56036"/>
    <lineage>
        <taxon>Eukaryota</taxon>
        <taxon>Viridiplantae</taxon>
        <taxon>Streptophyta</taxon>
        <taxon>Embryophyta</taxon>
        <taxon>Tracheophyta</taxon>
        <taxon>Spermatophyta</taxon>
        <taxon>Magnoliopsida</taxon>
        <taxon>eudicotyledons</taxon>
        <taxon>Gunneridae</taxon>
        <taxon>Pentapetalae</taxon>
        <taxon>asterids</taxon>
        <taxon>lamiids</taxon>
        <taxon>Lamiales</taxon>
        <taxon>Oleaceae</taxon>
        <taxon>Oleeae</taxon>
        <taxon>Fraxinus</taxon>
    </lineage>
</organism>
<evidence type="ECO:0000256" key="4">
    <source>
        <dbReference type="ARBA" id="ARBA00022989"/>
    </source>
</evidence>
<dbReference type="PANTHER" id="PTHR12290">
    <property type="entry name" value="CORNICHON-RELATED"/>
    <property type="match status" value="1"/>
</dbReference>
<sequence>MQSITIGKSVTIGKYQPEDYTHEKLYYDDYYRIVGPDFVFHPTDNQIIVGYLINKIKNQKMPLHWIKLANIYKIDPEKLADEYGQTIKKILYLFTLRDEKCQNEKISLSTIDGAIDPLPPKYSHVEGQTKLEKDWVLCKICNTEIDSESEEWVEDPDYVSEDLICLSDLEADYLNPYELASRINAVILFLVTGHWFMFLMTLLPAYYNVKKYLIRQHLIDVIKVFRVLEAEKTAQICKLGFI</sequence>
<evidence type="ECO:0000256" key="7">
    <source>
        <dbReference type="ARBA" id="ARBA00023136"/>
    </source>
</evidence>
<dbReference type="SMART" id="SM01398">
    <property type="entry name" value="Cornichon"/>
    <property type="match status" value="1"/>
</dbReference>
<comment type="similarity">
    <text evidence="2">Belongs to the cornichon family.</text>
</comment>
<evidence type="ECO:0000259" key="11">
    <source>
        <dbReference type="Pfam" id="PF02365"/>
    </source>
</evidence>
<comment type="subcellular location">
    <subcellularLocation>
        <location evidence="1">Membrane</location>
        <topology evidence="1">Multi-pass membrane protein</topology>
    </subcellularLocation>
</comment>
<evidence type="ECO:0000256" key="1">
    <source>
        <dbReference type="ARBA" id="ARBA00004141"/>
    </source>
</evidence>
<reference evidence="12" key="1">
    <citation type="submission" date="2023-05" db="EMBL/GenBank/DDBJ databases">
        <authorList>
            <person name="Huff M."/>
        </authorList>
    </citation>
    <scope>NUCLEOTIDE SEQUENCE</scope>
</reference>
<dbReference type="Pfam" id="PF02365">
    <property type="entry name" value="NAM"/>
    <property type="match status" value="1"/>
</dbReference>
<dbReference type="SUPFAM" id="SSF101941">
    <property type="entry name" value="NAC domain"/>
    <property type="match status" value="1"/>
</dbReference>
<evidence type="ECO:0000256" key="3">
    <source>
        <dbReference type="ARBA" id="ARBA00022692"/>
    </source>
</evidence>
<dbReference type="GO" id="GO:0016192">
    <property type="term" value="P:vesicle-mediated transport"/>
    <property type="evidence" value="ECO:0007669"/>
    <property type="project" value="InterPro"/>
</dbReference>
<evidence type="ECO:0000256" key="9">
    <source>
        <dbReference type="ARBA" id="ARBA00023242"/>
    </source>
</evidence>
<feature type="domain" description="NAC" evidence="11">
    <location>
        <begin position="36"/>
        <end position="105"/>
    </location>
</feature>
<keyword evidence="9" id="KW-0539">Nucleus</keyword>
<keyword evidence="7 10" id="KW-0472">Membrane</keyword>
<proteinExistence type="inferred from homology"/>
<protein>
    <recommendedName>
        <fullName evidence="11">NAC domain-containing protein</fullName>
    </recommendedName>
</protein>
<keyword evidence="3 10" id="KW-0812">Transmembrane</keyword>
<dbReference type="AlphaFoldDB" id="A0AAD1ZA62"/>
<dbReference type="EMBL" id="OU503043">
    <property type="protein sequence ID" value="CAI9765659.1"/>
    <property type="molecule type" value="Genomic_DNA"/>
</dbReference>
<accession>A0AAD1ZA62</accession>
<evidence type="ECO:0000313" key="13">
    <source>
        <dbReference type="Proteomes" id="UP000834106"/>
    </source>
</evidence>
<evidence type="ECO:0000256" key="10">
    <source>
        <dbReference type="SAM" id="Phobius"/>
    </source>
</evidence>